<evidence type="ECO:0000313" key="3">
    <source>
        <dbReference type="Proteomes" id="UP000289738"/>
    </source>
</evidence>
<dbReference type="Proteomes" id="UP000289738">
    <property type="component" value="Chromosome B01"/>
</dbReference>
<accession>A0A445AN50</accession>
<evidence type="ECO:0000256" key="1">
    <source>
        <dbReference type="SAM" id="MobiDB-lite"/>
    </source>
</evidence>
<name>A0A445AN50_ARAHY</name>
<evidence type="ECO:0000313" key="2">
    <source>
        <dbReference type="EMBL" id="RYR27825.1"/>
    </source>
</evidence>
<gene>
    <name evidence="2" type="ORF">Ahy_B01g051882</name>
</gene>
<dbReference type="EMBL" id="SDMP01000011">
    <property type="protein sequence ID" value="RYR27825.1"/>
    <property type="molecule type" value="Genomic_DNA"/>
</dbReference>
<organism evidence="2 3">
    <name type="scientific">Arachis hypogaea</name>
    <name type="common">Peanut</name>
    <dbReference type="NCBI Taxonomy" id="3818"/>
    <lineage>
        <taxon>Eukaryota</taxon>
        <taxon>Viridiplantae</taxon>
        <taxon>Streptophyta</taxon>
        <taxon>Embryophyta</taxon>
        <taxon>Tracheophyta</taxon>
        <taxon>Spermatophyta</taxon>
        <taxon>Magnoliopsida</taxon>
        <taxon>eudicotyledons</taxon>
        <taxon>Gunneridae</taxon>
        <taxon>Pentapetalae</taxon>
        <taxon>rosids</taxon>
        <taxon>fabids</taxon>
        <taxon>Fabales</taxon>
        <taxon>Fabaceae</taxon>
        <taxon>Papilionoideae</taxon>
        <taxon>50 kb inversion clade</taxon>
        <taxon>dalbergioids sensu lato</taxon>
        <taxon>Dalbergieae</taxon>
        <taxon>Pterocarpus clade</taxon>
        <taxon>Arachis</taxon>
    </lineage>
</organism>
<keyword evidence="3" id="KW-1185">Reference proteome</keyword>
<reference evidence="2 3" key="1">
    <citation type="submission" date="2019-01" db="EMBL/GenBank/DDBJ databases">
        <title>Sequencing of cultivated peanut Arachis hypogaea provides insights into genome evolution and oil improvement.</title>
        <authorList>
            <person name="Chen X."/>
        </authorList>
    </citation>
    <scope>NUCLEOTIDE SEQUENCE [LARGE SCALE GENOMIC DNA]</scope>
    <source>
        <strain evidence="3">cv. Fuhuasheng</strain>
        <tissue evidence="2">Leaves</tissue>
    </source>
</reference>
<comment type="caution">
    <text evidence="2">The sequence shown here is derived from an EMBL/GenBank/DDBJ whole genome shotgun (WGS) entry which is preliminary data.</text>
</comment>
<feature type="region of interest" description="Disordered" evidence="1">
    <location>
        <begin position="22"/>
        <end position="42"/>
    </location>
</feature>
<proteinExistence type="predicted"/>
<protein>
    <submittedName>
        <fullName evidence="2">Uncharacterized protein</fullName>
    </submittedName>
</protein>
<dbReference type="AlphaFoldDB" id="A0A445AN50"/>
<sequence>MNPSANGEAYCDAHEEGYSRPGAVMRGAGGGSGVEAEEGSHGPVQCNGKGVIKVARKMRGDLGDEPEVEGLVHLYLRILRTNLNSIHHPRTALRSFWLRPKFLRSREKARLPSTHLLRQQRRCSLQGAAFNLSLMWKITPITLIFLAAMVPCLESSGVLSFDQNFENMDRSGSSKNGAVRLRPLVFEDFSNGASGRSKRIVFCFTGFTTHHSLTLFMLFDHVFDETSTHGFYELLAKDIIHAVLNGFNGIY</sequence>